<feature type="signal peptide" evidence="3">
    <location>
        <begin position="1"/>
        <end position="17"/>
    </location>
</feature>
<sequence length="1905" mass="212716">MLKSLLLLVVLGGSCFGQDFEMQVVKLEEVNYKIVIKVIDFSAYALSGVIINVKNGNSYIGEKNLMTDSSGTVTMTGKFVKQNSYQIIAVASTSFNDIQASAQINGIADNSGTIVFNGGVQFTQSDVYVKDVFQRGLIFIKTLSNSKPLPGVLIQFTAIYLDINKQTKEVKFIAVTNEKGEENVRFLLPTTGGSFIVLYTASKLEYWNTQQLNRNSQEFVLWPEKKYELSVKIDLSPGQFKYILSAIVQDQNQKPLPGAKMKVTAINLGSNQQLQENNVISGSDGKISIIYDLKATPKLHIKEELTKNGYLSQNLEFDQDFDLNIKKDQFTHDLGVIKLQDASGDLEISGVITDSSKLVQYVSGAEIVFTIIDSIQPVKVITDAQGKFKVHIFVPSNQNLQVKATVTAKGFVDQIIPPKNINVSSKQPFQLKFDVILDRKIKKITIKDKLLDSNGIPIQNANIKIIESTPLMNDKSLYNKEIIGKQDGTFECIFACYEDQKFTATFVFQVQQYIPITYKTPQLECQNQDLIKTQITLSKSTSRLTIKGQVIDVDQKPMKGLALKFKSDPTLTVANPNLTTDANGNWQIDNLTVIPSTNYKFTIEYMNDNKQLTEVSSNFTPSLDKEQTYTFPIIGYQRFVKVKLSGKITPTDGKAAVPIPLVITCDSKGRDGKPIVVETITKQDGTYSVELETLSGSDKPLQCVVTNASVPSGQSGTQGQSGQAQKNPISSVQPIKINVEVKAPNWSASTNIPVTYNTVDIIIKGMISDKTKVISTIENADVVLIITPQDIYVQNKHLIEQYLFYKKHYQSTETQSKLSTKTGKDGSYQFNFKAIQAYNLKFQISVSNPLFKAQDKQFEEKCLQSVTLTENFELDRITMLTKLHSILLDSNKKPIPNATIKMTSSEPLMLNSKYYNLAIKDDEKGSFIADFECYKDFEYIVAFQIDVPQFEEQKVKSSKFKCSQPQIELNPLSLTLQKIEIKAILAGKVVDPHGKPVANLPLTISTQPESSTITSKTQSDGTWLATVPKIYPNTEYKAIIKYQDINKQDQKLEQSFTVQSDNQKVSLKDINYVDLVNANIKGKIEMEKGTLTQPVNMNLSCQGFKDSKGPINKDFTTDKNGNIDVQFQVLAKHDDKIQCLIKPKDIIQDNGFKVELSPPNFQADGITIKSKFKSTIYTISGKLIDETKLEDKLPEIQMSLSLKQKDPLTDQLIKIKSSNDGTFTFKFELLRDIIYDATITVDASPQFQTSNTNLQLKGKEEKLQINQNISLKRVVIDCTISGSLVDSQNKPAENAKVEIISSIPQMENSQLYNKFTSAPKGEFSIPFQCYNSVSTTLKMDIQSDQFPKSPLPPQVFTCGEKNIKLKAIQVSTKKVQITVSGVLTDSSGITKNAQNADIEITLSPSDPLASQLKTKSDLNGKYSLSFGAVQDQNYKAVIQINHPDFNTYKSANIEIITNKDQEIIQNAALDRIILKATVSSTLNDPQGKASPVSTLTVEQLEPVVKGTEKNKITGKSDVNGKFSLQIPCYKNTDGSFILDISADKYKDTKSDKIEFECKGPEIELPAIKIKQELTPTNTKLTVGGEIIGPKGKGQQGVLVKLISDPVTKQLETKTGSDGKWQLIDDQLQFGIKYQLTEQFQDGSGQIHKVTLPFHTNDNKSELMFPKQTYDDYLPFEIDGQVTSQGGIAPSNVPVSMQCDAFGKDNRPIDIKTNTDNKGNYKVEWDMLMNCNSKVECLVITQETAKFKQTSHRFNITPNSEIVKVSTEAEVTPEFQGQLTKYYQYSSISGVVMAEFDCNNQLDWRGLEGVNVKLKQWNGITYTDLNAETKSDKNGLFVIKYQVLKSQIQNEMRLDFYKDHYYPASAEFNIYSFDPQPDGSYLVQLSNIKMVKIGAADKCPQKKRKH</sequence>
<evidence type="ECO:0000256" key="3">
    <source>
        <dbReference type="SAM" id="SignalP"/>
    </source>
</evidence>
<keyword evidence="5" id="KW-1185">Reference proteome</keyword>
<dbReference type="PANTHER" id="PTHR31614">
    <property type="entry name" value="PROTEIN DOWNSTREAM OF FLC-RELATED"/>
    <property type="match status" value="1"/>
</dbReference>
<comment type="similarity">
    <text evidence="1">Belongs to the Ole e I family.</text>
</comment>
<keyword evidence="2" id="KW-1015">Disulfide bond</keyword>
<evidence type="ECO:0000256" key="1">
    <source>
        <dbReference type="ARBA" id="ARBA00010049"/>
    </source>
</evidence>
<dbReference type="PANTHER" id="PTHR31614:SF5">
    <property type="entry name" value="ALLERGEN-LIKE PROTEIN BRSN20"/>
    <property type="match status" value="1"/>
</dbReference>
<dbReference type="Proteomes" id="UP000692954">
    <property type="component" value="Unassembled WGS sequence"/>
</dbReference>
<reference evidence="4" key="1">
    <citation type="submission" date="2021-01" db="EMBL/GenBank/DDBJ databases">
        <authorList>
            <consortium name="Genoscope - CEA"/>
            <person name="William W."/>
        </authorList>
    </citation>
    <scope>NUCLEOTIDE SEQUENCE</scope>
</reference>
<evidence type="ECO:0000313" key="4">
    <source>
        <dbReference type="EMBL" id="CAD8121693.1"/>
    </source>
</evidence>
<name>A0A8S1R2X8_9CILI</name>
<evidence type="ECO:0000256" key="2">
    <source>
        <dbReference type="ARBA" id="ARBA00023157"/>
    </source>
</evidence>
<organism evidence="4 5">
    <name type="scientific">Paramecium sonneborni</name>
    <dbReference type="NCBI Taxonomy" id="65129"/>
    <lineage>
        <taxon>Eukaryota</taxon>
        <taxon>Sar</taxon>
        <taxon>Alveolata</taxon>
        <taxon>Ciliophora</taxon>
        <taxon>Intramacronucleata</taxon>
        <taxon>Oligohymenophorea</taxon>
        <taxon>Peniculida</taxon>
        <taxon>Parameciidae</taxon>
        <taxon>Paramecium</taxon>
    </lineage>
</organism>
<accession>A0A8S1R2X8</accession>
<protein>
    <submittedName>
        <fullName evidence="4">Uncharacterized protein</fullName>
    </submittedName>
</protein>
<proteinExistence type="inferred from homology"/>
<dbReference type="InterPro" id="IPR006041">
    <property type="entry name" value="Pollen_Ole_e1_allergen"/>
</dbReference>
<dbReference type="PROSITE" id="PS51257">
    <property type="entry name" value="PROKAR_LIPOPROTEIN"/>
    <property type="match status" value="1"/>
</dbReference>
<gene>
    <name evidence="4" type="ORF">PSON_ATCC_30995.1.T1330163</name>
</gene>
<keyword evidence="3" id="KW-0732">Signal</keyword>
<evidence type="ECO:0000313" key="5">
    <source>
        <dbReference type="Proteomes" id="UP000692954"/>
    </source>
</evidence>
<feature type="chain" id="PRO_5035947333" evidence="3">
    <location>
        <begin position="18"/>
        <end position="1905"/>
    </location>
</feature>
<dbReference type="OrthoDB" id="296352at2759"/>
<dbReference type="EMBL" id="CAJJDN010000133">
    <property type="protein sequence ID" value="CAD8121693.1"/>
    <property type="molecule type" value="Genomic_DNA"/>
</dbReference>
<comment type="caution">
    <text evidence="4">The sequence shown here is derived from an EMBL/GenBank/DDBJ whole genome shotgun (WGS) entry which is preliminary data.</text>
</comment>